<feature type="transmembrane region" description="Helical" evidence="1">
    <location>
        <begin position="72"/>
        <end position="90"/>
    </location>
</feature>
<feature type="transmembrane region" description="Helical" evidence="1">
    <location>
        <begin position="15"/>
        <end position="33"/>
    </location>
</feature>
<feature type="transmembrane region" description="Helical" evidence="1">
    <location>
        <begin position="223"/>
        <end position="254"/>
    </location>
</feature>
<accession>A0A0W7TNJ0</accession>
<organism evidence="2 3">
    <name type="scientific">Ruthenibacterium lactatiformans</name>
    <dbReference type="NCBI Taxonomy" id="1550024"/>
    <lineage>
        <taxon>Bacteria</taxon>
        <taxon>Bacillati</taxon>
        <taxon>Bacillota</taxon>
        <taxon>Clostridia</taxon>
        <taxon>Eubacteriales</taxon>
        <taxon>Oscillospiraceae</taxon>
        <taxon>Ruthenibacterium</taxon>
    </lineage>
</organism>
<dbReference type="Proteomes" id="UP000053433">
    <property type="component" value="Unassembled WGS sequence"/>
</dbReference>
<proteinExistence type="predicted"/>
<feature type="transmembrane region" description="Helical" evidence="1">
    <location>
        <begin position="398"/>
        <end position="418"/>
    </location>
</feature>
<protein>
    <recommendedName>
        <fullName evidence="4">O-antigen ligase family protein</fullName>
    </recommendedName>
</protein>
<dbReference type="AlphaFoldDB" id="A0A0W7TNJ0"/>
<comment type="caution">
    <text evidence="2">The sequence shown here is derived from an EMBL/GenBank/DDBJ whole genome shotgun (WGS) entry which is preliminary data.</text>
</comment>
<evidence type="ECO:0000256" key="1">
    <source>
        <dbReference type="SAM" id="Phobius"/>
    </source>
</evidence>
<reference evidence="2 3" key="1">
    <citation type="submission" date="2015-10" db="EMBL/GenBank/DDBJ databases">
        <title>A novel member of the family Ruminococcaceae isolated from human faeces.</title>
        <authorList>
            <person name="Shkoporov A.N."/>
            <person name="Chaplin A.V."/>
            <person name="Motuzova O.V."/>
            <person name="Kafarskaia L.I."/>
            <person name="Efimov B.A."/>
        </authorList>
    </citation>
    <scope>NUCLEOTIDE SEQUENCE [LARGE SCALE GENOMIC DNA]</scope>
    <source>
        <strain evidence="2 3">668</strain>
    </source>
</reference>
<gene>
    <name evidence="2" type="ORF">ASJ35_14000</name>
</gene>
<feature type="transmembrane region" description="Helical" evidence="1">
    <location>
        <begin position="40"/>
        <end position="66"/>
    </location>
</feature>
<keyword evidence="1" id="KW-0472">Membrane</keyword>
<feature type="transmembrane region" description="Helical" evidence="1">
    <location>
        <begin position="199"/>
        <end position="217"/>
    </location>
</feature>
<feature type="transmembrane region" description="Helical" evidence="1">
    <location>
        <begin position="361"/>
        <end position="378"/>
    </location>
</feature>
<feature type="transmembrane region" description="Helical" evidence="1">
    <location>
        <begin position="261"/>
        <end position="281"/>
    </location>
</feature>
<evidence type="ECO:0000313" key="3">
    <source>
        <dbReference type="Proteomes" id="UP000053433"/>
    </source>
</evidence>
<keyword evidence="1" id="KW-1133">Transmembrane helix</keyword>
<name>A0A0W7TNJ0_9FIRM</name>
<keyword evidence="1" id="KW-0812">Transmembrane</keyword>
<sequence>MIDEEKVNAKSGIDTNYIIMGAMLLVGACCTIVPAQITAIIVVGITCLLCLRGNGVLILPLLLFYYNYFGDIAGIRTFYICAVLIVAFDIKSVLRVNKDISLWMAVLVYFLYIICVVSSLNIKSMVYMGISVITMLYAKKKLLSNEELLRLFFMIFGLTAVVSYFNGLFSQNIYDTVLILAGHASNVARTMGTFNDPNYMGLFYSVAVFSMVSLELFDKRVRVILVCVLYVMIATTLSITAIIGNILFWAIYLLLTKKINIRTFVIILIVAAVCVGAYSYGLKHTNIPYLSDLSARISDKLQNADNMDSLTTGRSGHAEDHWNYYCKQNLLRMLIGGNCVNSLAIDPAIDTIAAHNEYVDLLLNVGFIGTFVLVLYLGKRLVQTYLDYRYNNNDKNALCVFMIKIVYVFYAATLTIFMENRFLLFYFL</sequence>
<evidence type="ECO:0000313" key="2">
    <source>
        <dbReference type="EMBL" id="KUE75421.1"/>
    </source>
</evidence>
<dbReference type="EMBL" id="LMUA01000022">
    <property type="protein sequence ID" value="KUE75421.1"/>
    <property type="molecule type" value="Genomic_DNA"/>
</dbReference>
<feature type="transmembrane region" description="Helical" evidence="1">
    <location>
        <begin position="148"/>
        <end position="169"/>
    </location>
</feature>
<dbReference type="RefSeq" id="WP_058723566.1">
    <property type="nucleotide sequence ID" value="NZ_LMUA01000022.1"/>
</dbReference>
<dbReference type="PROSITE" id="PS51257">
    <property type="entry name" value="PROKAR_LIPOPROTEIN"/>
    <property type="match status" value="1"/>
</dbReference>
<evidence type="ECO:0008006" key="4">
    <source>
        <dbReference type="Google" id="ProtNLM"/>
    </source>
</evidence>
<feature type="transmembrane region" description="Helical" evidence="1">
    <location>
        <begin position="102"/>
        <end position="128"/>
    </location>
</feature>